<organism evidence="2 3">
    <name type="scientific">Streptomyces bottropensis</name>
    <dbReference type="NCBI Taxonomy" id="42235"/>
    <lineage>
        <taxon>Bacteria</taxon>
        <taxon>Bacillati</taxon>
        <taxon>Actinomycetota</taxon>
        <taxon>Actinomycetes</taxon>
        <taxon>Kitasatosporales</taxon>
        <taxon>Streptomycetaceae</taxon>
        <taxon>Streptomyces</taxon>
    </lineage>
</organism>
<evidence type="ECO:0000313" key="2">
    <source>
        <dbReference type="EMBL" id="MEH0635274.1"/>
    </source>
</evidence>
<feature type="region of interest" description="Disordered" evidence="1">
    <location>
        <begin position="1"/>
        <end position="95"/>
    </location>
</feature>
<accession>A0ABU8ANM2</accession>
<feature type="region of interest" description="Disordered" evidence="1">
    <location>
        <begin position="159"/>
        <end position="181"/>
    </location>
</feature>
<gene>
    <name evidence="2" type="ORF">QBA35_18395</name>
</gene>
<sequence length="181" mass="19217">MPEHHDHHQPPELDGQASDSGGGSSTLSRLTDLLETSTLAEATRRCSVMRSAGTGRRAPDRTRPVARTRTTGCSSTPSPSPAVEFKRPGLGRRPFEGAGWERALNNYRPFLSDSDLDKIISGKPSELYDSVATVLGLGELTTADERLQVAEKTLSSAVKTAEAELPARSVGPGGGNPAQRP</sequence>
<dbReference type="Proteomes" id="UP001310290">
    <property type="component" value="Unassembled WGS sequence"/>
</dbReference>
<protein>
    <submittedName>
        <fullName evidence="2">Uncharacterized protein</fullName>
    </submittedName>
</protein>
<reference evidence="2" key="1">
    <citation type="submission" date="2023-04" db="EMBL/GenBank/DDBJ databases">
        <title>Genomic diversity of scab-causing Streptomyces spp. in the province of Quebec, Canada.</title>
        <authorList>
            <person name="Biessy A."/>
            <person name="Cadieux M."/>
            <person name="Ciotola M."/>
            <person name="Filion M."/>
        </authorList>
    </citation>
    <scope>NUCLEOTIDE SEQUENCE</scope>
    <source>
        <strain evidence="2">B21-115</strain>
    </source>
</reference>
<name>A0ABU8ANM2_9ACTN</name>
<keyword evidence="3" id="KW-1185">Reference proteome</keyword>
<feature type="compositionally biased region" description="Low complexity" evidence="1">
    <location>
        <begin position="14"/>
        <end position="39"/>
    </location>
</feature>
<proteinExistence type="predicted"/>
<evidence type="ECO:0000256" key="1">
    <source>
        <dbReference type="SAM" id="MobiDB-lite"/>
    </source>
</evidence>
<dbReference type="RefSeq" id="WP_334659131.1">
    <property type="nucleotide sequence ID" value="NZ_JARULZ010000001.1"/>
</dbReference>
<comment type="caution">
    <text evidence="2">The sequence shown here is derived from an EMBL/GenBank/DDBJ whole genome shotgun (WGS) entry which is preliminary data.</text>
</comment>
<feature type="compositionally biased region" description="Low complexity" evidence="1">
    <location>
        <begin position="68"/>
        <end position="77"/>
    </location>
</feature>
<evidence type="ECO:0000313" key="3">
    <source>
        <dbReference type="Proteomes" id="UP001310290"/>
    </source>
</evidence>
<feature type="compositionally biased region" description="Gly residues" evidence="1">
    <location>
        <begin position="171"/>
        <end position="181"/>
    </location>
</feature>
<dbReference type="EMBL" id="JARULZ010000001">
    <property type="protein sequence ID" value="MEH0635274.1"/>
    <property type="molecule type" value="Genomic_DNA"/>
</dbReference>
<feature type="compositionally biased region" description="Basic and acidic residues" evidence="1">
    <location>
        <begin position="1"/>
        <end position="11"/>
    </location>
</feature>